<dbReference type="RefSeq" id="WP_150458018.1">
    <property type="nucleotide sequence ID" value="NZ_VYKK01000012.1"/>
</dbReference>
<dbReference type="InterPro" id="IPR043128">
    <property type="entry name" value="Rev_trsase/Diguanyl_cyclase"/>
</dbReference>
<gene>
    <name evidence="4" type="ORF">F4V43_09550</name>
</gene>
<keyword evidence="2" id="KW-0051">Antiviral defense</keyword>
<protein>
    <recommendedName>
        <fullName evidence="3">Cas10/Cmr2 second palm domain-containing protein</fullName>
    </recommendedName>
</protein>
<sequence>MSAYVFIDVSRKQEYIFRSKRLRDNLINSYVIKSVTELPGIADAEPTATDDEIGNSYSEVTLATYLAEYYTGAYSVVYSGGGNSILKFTGAKQAKEFVRGYSLEVLSAYPQLELYISKVTEEDIPEGCNKEDMSLIRRLLIQRADRLKDSRKPMFRRWSYGIERIDDSGKPVLCTNTRQVKDGLDRARNVLHKRLKDRLKKIGGEEKVEITVELSDYKSSDERKSYIGVIALDGNQMGKLFNKLRTPESLSAFSLAIEKIYVEAVADALCAYATSKQKLIKITPVLMSGDDVCLVTNAEDALDITAAILERIRTPSPEAKKALRKAVEGVKGLEDKQLDLTACAGVAIVKVTYPFFDAVQRAEKLCRRAKEELYRLAGSEAIAASFMNWEIVQGQVSAQKPYEKLVSRSREHSHYHIKPLRVDQLHPTVDGVYSYRAFRSLADGLRNLLEREQISASFLEKIKKHLYEGWESYSLLFKLDQTGAGKALSDLVEQTFLSDGNWKYGVRIESDTGHGHEEYRYVLNDLLETIAFISAGKGSVDTDVKV</sequence>
<reference evidence="4 5" key="1">
    <citation type="submission" date="2019-09" db="EMBL/GenBank/DDBJ databases">
        <title>Bacillus ochoae sp. nov., Paenibacillus whitsoniae sp. nov., Paenibacillus spiritus sp. nov. Isolated from the Mars Exploration Rover during spacecraft assembly.</title>
        <authorList>
            <person name="Seuylemezian A."/>
            <person name="Vaishampayan P."/>
        </authorList>
    </citation>
    <scope>NUCLEOTIDE SEQUENCE [LARGE SCALE GENOMIC DNA]</scope>
    <source>
        <strain evidence="4 5">MER_111</strain>
    </source>
</reference>
<accession>A0A5J5G9S6</accession>
<dbReference type="GO" id="GO:0051607">
    <property type="term" value="P:defense response to virus"/>
    <property type="evidence" value="ECO:0007669"/>
    <property type="project" value="UniProtKB-KW"/>
</dbReference>
<dbReference type="Pfam" id="PF22335">
    <property type="entry name" value="Cas10-Cmr2_palm2"/>
    <property type="match status" value="1"/>
</dbReference>
<evidence type="ECO:0000256" key="1">
    <source>
        <dbReference type="ARBA" id="ARBA00022741"/>
    </source>
</evidence>
<evidence type="ECO:0000313" key="5">
    <source>
        <dbReference type="Proteomes" id="UP000367750"/>
    </source>
</evidence>
<dbReference type="EMBL" id="VYKK01000012">
    <property type="protein sequence ID" value="KAA9004867.1"/>
    <property type="molecule type" value="Genomic_DNA"/>
</dbReference>
<keyword evidence="1" id="KW-0547">Nucleotide-binding</keyword>
<proteinExistence type="predicted"/>
<dbReference type="Proteomes" id="UP000367750">
    <property type="component" value="Unassembled WGS sequence"/>
</dbReference>
<name>A0A5J5G9S6_9BACL</name>
<dbReference type="InterPro" id="IPR054767">
    <property type="entry name" value="Cas10-Cmr2_palm2"/>
</dbReference>
<organism evidence="4 5">
    <name type="scientific">Paenibacillus spiritus</name>
    <dbReference type="NCBI Taxonomy" id="2496557"/>
    <lineage>
        <taxon>Bacteria</taxon>
        <taxon>Bacillati</taxon>
        <taxon>Bacillota</taxon>
        <taxon>Bacilli</taxon>
        <taxon>Bacillales</taxon>
        <taxon>Paenibacillaceae</taxon>
        <taxon>Paenibacillus</taxon>
    </lineage>
</organism>
<evidence type="ECO:0000256" key="2">
    <source>
        <dbReference type="ARBA" id="ARBA00023118"/>
    </source>
</evidence>
<dbReference type="AlphaFoldDB" id="A0A5J5G9S6"/>
<dbReference type="Gene3D" id="3.30.70.270">
    <property type="match status" value="1"/>
</dbReference>
<feature type="domain" description="Cas10/Cmr2 second palm" evidence="3">
    <location>
        <begin position="226"/>
        <end position="372"/>
    </location>
</feature>
<evidence type="ECO:0000313" key="4">
    <source>
        <dbReference type="EMBL" id="KAA9004867.1"/>
    </source>
</evidence>
<comment type="caution">
    <text evidence="4">The sequence shown here is derived from an EMBL/GenBank/DDBJ whole genome shotgun (WGS) entry which is preliminary data.</text>
</comment>
<dbReference type="GO" id="GO:0000166">
    <property type="term" value="F:nucleotide binding"/>
    <property type="evidence" value="ECO:0007669"/>
    <property type="project" value="UniProtKB-KW"/>
</dbReference>
<evidence type="ECO:0000259" key="3">
    <source>
        <dbReference type="Pfam" id="PF22335"/>
    </source>
</evidence>
<dbReference type="OrthoDB" id="442064at2"/>
<keyword evidence="5" id="KW-1185">Reference proteome</keyword>